<evidence type="ECO:0000313" key="3">
    <source>
        <dbReference type="Proteomes" id="UP000594262"/>
    </source>
</evidence>
<reference evidence="2" key="1">
    <citation type="submission" date="2021-01" db="UniProtKB">
        <authorList>
            <consortium name="EnsemblMetazoa"/>
        </authorList>
    </citation>
    <scope>IDENTIFICATION</scope>
</reference>
<protein>
    <submittedName>
        <fullName evidence="2">Uncharacterized protein</fullName>
    </submittedName>
</protein>
<dbReference type="Proteomes" id="UP000594262">
    <property type="component" value="Unplaced"/>
</dbReference>
<sequence>RFVQRTLLIPFNEYKHQKLGVIGKLMFSHTLTTEMGPKASALFPQFLELEEVIKLKNIENDPLMKGLEKTLLGKELFHVSDLRSDKNYALMMFFTGKILQRAGLKDESILGMCEFFLDKHLQPFLHAGKKEKVKTKIKESSDKELMERLFQMVINACTKDEGDMYQKKSPSCNCLSLSTSNVNRITGSPFTEGELKRIPGLVLKYELGCQKAESTVKKRLFTGRIKDDGNKEYINCIHLRTELFSNNANMKAKYGINSDSTNNDEATSNQISEEQEQGEEGALKRISEETDDGNEAGEGN</sequence>
<feature type="compositionally biased region" description="Polar residues" evidence="1">
    <location>
        <begin position="257"/>
        <end position="272"/>
    </location>
</feature>
<evidence type="ECO:0000256" key="1">
    <source>
        <dbReference type="SAM" id="MobiDB-lite"/>
    </source>
</evidence>
<feature type="compositionally biased region" description="Acidic residues" evidence="1">
    <location>
        <begin position="289"/>
        <end position="300"/>
    </location>
</feature>
<organism evidence="2 3">
    <name type="scientific">Clytia hemisphaerica</name>
    <dbReference type="NCBI Taxonomy" id="252671"/>
    <lineage>
        <taxon>Eukaryota</taxon>
        <taxon>Metazoa</taxon>
        <taxon>Cnidaria</taxon>
        <taxon>Hydrozoa</taxon>
        <taxon>Hydroidolina</taxon>
        <taxon>Leptothecata</taxon>
        <taxon>Obeliida</taxon>
        <taxon>Clytiidae</taxon>
        <taxon>Clytia</taxon>
    </lineage>
</organism>
<evidence type="ECO:0000313" key="2">
    <source>
        <dbReference type="EnsemblMetazoa" id="CLYHEMP025778.1"/>
    </source>
</evidence>
<accession>A0A7M5XLB0</accession>
<proteinExistence type="predicted"/>
<feature type="region of interest" description="Disordered" evidence="1">
    <location>
        <begin position="255"/>
        <end position="300"/>
    </location>
</feature>
<dbReference type="AlphaFoldDB" id="A0A7M5XLB0"/>
<keyword evidence="3" id="KW-1185">Reference proteome</keyword>
<name>A0A7M5XLB0_9CNID</name>
<dbReference type="EnsemblMetazoa" id="CLYHEMT025778.1">
    <property type="protein sequence ID" value="CLYHEMP025778.1"/>
    <property type="gene ID" value="CLYHEMG025778"/>
</dbReference>